<dbReference type="PANTHER" id="PTHR10173:SF52">
    <property type="entry name" value="METHIONINE-R-SULFOXIDE REDUCTASE B1"/>
    <property type="match status" value="1"/>
</dbReference>
<comment type="similarity">
    <text evidence="2">Belongs to the MsrB Met sulfoxide reductase family.</text>
</comment>
<dbReference type="GO" id="GO:0005737">
    <property type="term" value="C:cytoplasm"/>
    <property type="evidence" value="ECO:0007669"/>
    <property type="project" value="TreeGrafter"/>
</dbReference>
<accession>A0A517MCN2</accession>
<keyword evidence="6 11" id="KW-0560">Oxidoreductase</keyword>
<dbReference type="Proteomes" id="UP000320672">
    <property type="component" value="Chromosome"/>
</dbReference>
<evidence type="ECO:0000256" key="7">
    <source>
        <dbReference type="ARBA" id="ARBA00048488"/>
    </source>
</evidence>
<feature type="compositionally biased region" description="Polar residues" evidence="8">
    <location>
        <begin position="193"/>
        <end position="205"/>
    </location>
</feature>
<dbReference type="GO" id="GO:0046872">
    <property type="term" value="F:metal ion binding"/>
    <property type="evidence" value="ECO:0007669"/>
    <property type="project" value="UniProtKB-KW"/>
</dbReference>
<dbReference type="Gene3D" id="2.170.150.20">
    <property type="entry name" value="Peptide methionine sulfoxide reductase"/>
    <property type="match status" value="1"/>
</dbReference>
<keyword evidence="9" id="KW-0732">Signal</keyword>
<dbReference type="Pfam" id="PF01641">
    <property type="entry name" value="SelR"/>
    <property type="match status" value="1"/>
</dbReference>
<dbReference type="InterPro" id="IPR002579">
    <property type="entry name" value="Met_Sox_Rdtase_MsrB_dom"/>
</dbReference>
<dbReference type="EC" id="1.8.4.12" evidence="3"/>
<gene>
    <name evidence="11" type="primary">msrB_1</name>
    <name evidence="11" type="ORF">FF011L_13960</name>
</gene>
<evidence type="ECO:0000256" key="2">
    <source>
        <dbReference type="ARBA" id="ARBA00007174"/>
    </source>
</evidence>
<dbReference type="InterPro" id="IPR011057">
    <property type="entry name" value="Mss4-like_sf"/>
</dbReference>
<dbReference type="PROSITE" id="PS51790">
    <property type="entry name" value="MSRB"/>
    <property type="match status" value="1"/>
</dbReference>
<evidence type="ECO:0000256" key="4">
    <source>
        <dbReference type="ARBA" id="ARBA00022723"/>
    </source>
</evidence>
<evidence type="ECO:0000256" key="5">
    <source>
        <dbReference type="ARBA" id="ARBA00022833"/>
    </source>
</evidence>
<dbReference type="AlphaFoldDB" id="A0A517MCN2"/>
<name>A0A517MCN2_9BACT</name>
<evidence type="ECO:0000313" key="12">
    <source>
        <dbReference type="Proteomes" id="UP000320672"/>
    </source>
</evidence>
<dbReference type="EMBL" id="CP036262">
    <property type="protein sequence ID" value="QDS92649.1"/>
    <property type="molecule type" value="Genomic_DNA"/>
</dbReference>
<protein>
    <recommendedName>
        <fullName evidence="3">peptide-methionine (R)-S-oxide reductase</fullName>
        <ecNumber evidence="3">1.8.4.12</ecNumber>
    </recommendedName>
</protein>
<evidence type="ECO:0000256" key="8">
    <source>
        <dbReference type="SAM" id="MobiDB-lite"/>
    </source>
</evidence>
<organism evidence="11 12">
    <name type="scientific">Roseimaritima multifibrata</name>
    <dbReference type="NCBI Taxonomy" id="1930274"/>
    <lineage>
        <taxon>Bacteria</taxon>
        <taxon>Pseudomonadati</taxon>
        <taxon>Planctomycetota</taxon>
        <taxon>Planctomycetia</taxon>
        <taxon>Pirellulales</taxon>
        <taxon>Pirellulaceae</taxon>
        <taxon>Roseimaritima</taxon>
    </lineage>
</organism>
<feature type="domain" description="MsrB" evidence="10">
    <location>
        <begin position="61"/>
        <end position="183"/>
    </location>
</feature>
<dbReference type="GO" id="GO:0033743">
    <property type="term" value="F:peptide-methionine (R)-S-oxide reductase activity"/>
    <property type="evidence" value="ECO:0007669"/>
    <property type="project" value="UniProtKB-EC"/>
</dbReference>
<keyword evidence="5" id="KW-0862">Zinc</keyword>
<dbReference type="InterPro" id="IPR028427">
    <property type="entry name" value="Met_Sox_Rdtase_MsrB"/>
</dbReference>
<dbReference type="FunFam" id="2.170.150.20:FF:000001">
    <property type="entry name" value="Peptide methionine sulfoxide reductase MsrB"/>
    <property type="match status" value="1"/>
</dbReference>
<feature type="signal peptide" evidence="9">
    <location>
        <begin position="1"/>
        <end position="31"/>
    </location>
</feature>
<comment type="cofactor">
    <cofactor evidence="1">
        <name>Zn(2+)</name>
        <dbReference type="ChEBI" id="CHEBI:29105"/>
    </cofactor>
</comment>
<reference evidence="11 12" key="1">
    <citation type="submission" date="2019-02" db="EMBL/GenBank/DDBJ databases">
        <title>Deep-cultivation of Planctomycetes and their phenomic and genomic characterization uncovers novel biology.</title>
        <authorList>
            <person name="Wiegand S."/>
            <person name="Jogler M."/>
            <person name="Boedeker C."/>
            <person name="Pinto D."/>
            <person name="Vollmers J."/>
            <person name="Rivas-Marin E."/>
            <person name="Kohn T."/>
            <person name="Peeters S.H."/>
            <person name="Heuer A."/>
            <person name="Rast P."/>
            <person name="Oberbeckmann S."/>
            <person name="Bunk B."/>
            <person name="Jeske O."/>
            <person name="Meyerdierks A."/>
            <person name="Storesund J.E."/>
            <person name="Kallscheuer N."/>
            <person name="Luecker S."/>
            <person name="Lage O.M."/>
            <person name="Pohl T."/>
            <person name="Merkel B.J."/>
            <person name="Hornburger P."/>
            <person name="Mueller R.-W."/>
            <person name="Bruemmer F."/>
            <person name="Labrenz M."/>
            <person name="Spormann A.M."/>
            <person name="Op den Camp H."/>
            <person name="Overmann J."/>
            <person name="Amann R."/>
            <person name="Jetten M.S.M."/>
            <person name="Mascher T."/>
            <person name="Medema M.H."/>
            <person name="Devos D.P."/>
            <person name="Kaster A.-K."/>
            <person name="Ovreas L."/>
            <person name="Rohde M."/>
            <person name="Galperin M.Y."/>
            <person name="Jogler C."/>
        </authorList>
    </citation>
    <scope>NUCLEOTIDE SEQUENCE [LARGE SCALE GENOMIC DNA]</scope>
    <source>
        <strain evidence="11 12">FF011L</strain>
    </source>
</reference>
<proteinExistence type="inferred from homology"/>
<comment type="catalytic activity">
    <reaction evidence="7">
        <text>L-methionyl-[protein] + [thioredoxin]-disulfide + H2O = L-methionyl-(R)-S-oxide-[protein] + [thioredoxin]-dithiol</text>
        <dbReference type="Rhea" id="RHEA:24164"/>
        <dbReference type="Rhea" id="RHEA-COMP:10698"/>
        <dbReference type="Rhea" id="RHEA-COMP:10700"/>
        <dbReference type="Rhea" id="RHEA-COMP:12313"/>
        <dbReference type="Rhea" id="RHEA-COMP:12314"/>
        <dbReference type="ChEBI" id="CHEBI:15377"/>
        <dbReference type="ChEBI" id="CHEBI:16044"/>
        <dbReference type="ChEBI" id="CHEBI:29950"/>
        <dbReference type="ChEBI" id="CHEBI:45764"/>
        <dbReference type="ChEBI" id="CHEBI:50058"/>
        <dbReference type="EC" id="1.8.4.12"/>
    </reaction>
</comment>
<evidence type="ECO:0000256" key="3">
    <source>
        <dbReference type="ARBA" id="ARBA00012499"/>
    </source>
</evidence>
<feature type="chain" id="PRO_5021991516" description="peptide-methionine (R)-S-oxide reductase" evidence="9">
    <location>
        <begin position="32"/>
        <end position="205"/>
    </location>
</feature>
<keyword evidence="4" id="KW-0479">Metal-binding</keyword>
<dbReference type="OrthoDB" id="4174719at2"/>
<keyword evidence="12" id="KW-1185">Reference proteome</keyword>
<dbReference type="KEGG" id="rml:FF011L_13960"/>
<sequence length="205" mass="23001" precursor="true">MTCRASRISRRNALFLTATCAGGLVGISVFAEDSLSDGSQEPQANDFDVPFLVPEYSPKSKRELRRDLNSMQYRVTQEAGTETAFRNLYWNNKRKGLYRCVVCELPLFTSDTKFKSGTGWPSFYAPLSNQVVGVKKDWKMVFPRIEVHCARCKSHLGHVFDDGPAPTGKRFCMNSASFKFETAAEVEEAPVQQDRSQPAPQADTQ</sequence>
<evidence type="ECO:0000313" key="11">
    <source>
        <dbReference type="EMBL" id="QDS92649.1"/>
    </source>
</evidence>
<dbReference type="NCBIfam" id="TIGR00357">
    <property type="entry name" value="peptide-methionine (R)-S-oxide reductase MsrB"/>
    <property type="match status" value="1"/>
</dbReference>
<dbReference type="RefSeq" id="WP_145350873.1">
    <property type="nucleotide sequence ID" value="NZ_CP036262.1"/>
</dbReference>
<dbReference type="GO" id="GO:0030091">
    <property type="term" value="P:protein repair"/>
    <property type="evidence" value="ECO:0007669"/>
    <property type="project" value="InterPro"/>
</dbReference>
<dbReference type="PANTHER" id="PTHR10173">
    <property type="entry name" value="METHIONINE SULFOXIDE REDUCTASE"/>
    <property type="match status" value="1"/>
</dbReference>
<evidence type="ECO:0000256" key="9">
    <source>
        <dbReference type="SAM" id="SignalP"/>
    </source>
</evidence>
<dbReference type="SUPFAM" id="SSF51316">
    <property type="entry name" value="Mss4-like"/>
    <property type="match status" value="1"/>
</dbReference>
<dbReference type="GO" id="GO:0006979">
    <property type="term" value="P:response to oxidative stress"/>
    <property type="evidence" value="ECO:0007669"/>
    <property type="project" value="InterPro"/>
</dbReference>
<feature type="region of interest" description="Disordered" evidence="8">
    <location>
        <begin position="186"/>
        <end position="205"/>
    </location>
</feature>
<evidence type="ECO:0000256" key="6">
    <source>
        <dbReference type="ARBA" id="ARBA00023002"/>
    </source>
</evidence>
<evidence type="ECO:0000259" key="10">
    <source>
        <dbReference type="PROSITE" id="PS51790"/>
    </source>
</evidence>
<evidence type="ECO:0000256" key="1">
    <source>
        <dbReference type="ARBA" id="ARBA00001947"/>
    </source>
</evidence>